<proteinExistence type="inferred from homology"/>
<organism evidence="7 8">
    <name type="scientific">Neobacillus novalis</name>
    <dbReference type="NCBI Taxonomy" id="220687"/>
    <lineage>
        <taxon>Bacteria</taxon>
        <taxon>Bacillati</taxon>
        <taxon>Bacillota</taxon>
        <taxon>Bacilli</taxon>
        <taxon>Bacillales</taxon>
        <taxon>Bacillaceae</taxon>
        <taxon>Neobacillus</taxon>
    </lineage>
</organism>
<sequence>MAKENTENNHFTKNNQDEWLEIIMSDYGDRLKKLAFSYLKDWGLAQDVVQEVFVTCYNQYDKGSEIRYFKAWIYRITINRCKDMLKSSFLKRYYFNNNLLKHFINKDLSPEERLVLKNEKEKLSQTVLSLPVKYREVIIIFYYEEMTITEIAELLAINENTVKTRLNRGRILVKKILGGSELYGRTIE</sequence>
<dbReference type="GO" id="GO:0006352">
    <property type="term" value="P:DNA-templated transcription initiation"/>
    <property type="evidence" value="ECO:0007669"/>
    <property type="project" value="InterPro"/>
</dbReference>
<dbReference type="Pfam" id="PF04542">
    <property type="entry name" value="Sigma70_r2"/>
    <property type="match status" value="1"/>
</dbReference>
<dbReference type="InterPro" id="IPR036388">
    <property type="entry name" value="WH-like_DNA-bd_sf"/>
</dbReference>
<protein>
    <submittedName>
        <fullName evidence="7">Sigma-70 family RNA polymerase sigma factor</fullName>
    </submittedName>
</protein>
<evidence type="ECO:0000259" key="6">
    <source>
        <dbReference type="Pfam" id="PF08281"/>
    </source>
</evidence>
<dbReference type="SUPFAM" id="SSF88659">
    <property type="entry name" value="Sigma3 and sigma4 domains of RNA polymerase sigma factors"/>
    <property type="match status" value="1"/>
</dbReference>
<dbReference type="InterPro" id="IPR013325">
    <property type="entry name" value="RNA_pol_sigma_r2"/>
</dbReference>
<evidence type="ECO:0000313" key="8">
    <source>
        <dbReference type="Proteomes" id="UP001178288"/>
    </source>
</evidence>
<evidence type="ECO:0000313" key="7">
    <source>
        <dbReference type="EMBL" id="WHY85931.1"/>
    </source>
</evidence>
<evidence type="ECO:0000256" key="2">
    <source>
        <dbReference type="ARBA" id="ARBA00023015"/>
    </source>
</evidence>
<feature type="domain" description="RNA polymerase sigma factor 70 region 4 type 2" evidence="6">
    <location>
        <begin position="121"/>
        <end position="170"/>
    </location>
</feature>
<gene>
    <name evidence="7" type="ORF">QNH39_25705</name>
</gene>
<evidence type="ECO:0000256" key="4">
    <source>
        <dbReference type="ARBA" id="ARBA00023163"/>
    </source>
</evidence>
<dbReference type="CDD" id="cd06171">
    <property type="entry name" value="Sigma70_r4"/>
    <property type="match status" value="1"/>
</dbReference>
<dbReference type="GO" id="GO:0016987">
    <property type="term" value="F:sigma factor activity"/>
    <property type="evidence" value="ECO:0007669"/>
    <property type="project" value="UniProtKB-KW"/>
</dbReference>
<comment type="similarity">
    <text evidence="1">Belongs to the sigma-70 factor family. ECF subfamily.</text>
</comment>
<dbReference type="GO" id="GO:0003677">
    <property type="term" value="F:DNA binding"/>
    <property type="evidence" value="ECO:0007669"/>
    <property type="project" value="InterPro"/>
</dbReference>
<reference evidence="7" key="1">
    <citation type="submission" date="2023-05" db="EMBL/GenBank/DDBJ databases">
        <title>Comparative genomics of Bacillaceae isolates and their secondary metabolite potential.</title>
        <authorList>
            <person name="Song L."/>
            <person name="Nielsen L.J."/>
            <person name="Mohite O."/>
            <person name="Xu X."/>
            <person name="Weber T."/>
            <person name="Kovacs A.T."/>
        </authorList>
    </citation>
    <scope>NUCLEOTIDE SEQUENCE</scope>
    <source>
        <strain evidence="7">XLM17</strain>
    </source>
</reference>
<dbReference type="NCBIfam" id="TIGR02937">
    <property type="entry name" value="sigma70-ECF"/>
    <property type="match status" value="1"/>
</dbReference>
<dbReference type="SUPFAM" id="SSF88946">
    <property type="entry name" value="Sigma2 domain of RNA polymerase sigma factors"/>
    <property type="match status" value="1"/>
</dbReference>
<dbReference type="Gene3D" id="1.10.1740.10">
    <property type="match status" value="1"/>
</dbReference>
<dbReference type="PANTHER" id="PTHR43133">
    <property type="entry name" value="RNA POLYMERASE ECF-TYPE SIGMA FACTO"/>
    <property type="match status" value="1"/>
</dbReference>
<dbReference type="InterPro" id="IPR039425">
    <property type="entry name" value="RNA_pol_sigma-70-like"/>
</dbReference>
<dbReference type="KEGG" id="nnv:QNH39_25705"/>
<dbReference type="InterPro" id="IPR013324">
    <property type="entry name" value="RNA_pol_sigma_r3/r4-like"/>
</dbReference>
<dbReference type="AlphaFoldDB" id="A0AA95SGB8"/>
<evidence type="ECO:0000259" key="5">
    <source>
        <dbReference type="Pfam" id="PF04542"/>
    </source>
</evidence>
<keyword evidence="3" id="KW-0731">Sigma factor</keyword>
<dbReference type="InterPro" id="IPR014284">
    <property type="entry name" value="RNA_pol_sigma-70_dom"/>
</dbReference>
<feature type="domain" description="RNA polymerase sigma-70 region 2" evidence="5">
    <location>
        <begin position="25"/>
        <end position="87"/>
    </location>
</feature>
<dbReference type="RefSeq" id="WP_066093196.1">
    <property type="nucleotide sequence ID" value="NZ_CP126114.1"/>
</dbReference>
<keyword evidence="8" id="KW-1185">Reference proteome</keyword>
<dbReference type="Proteomes" id="UP001178288">
    <property type="component" value="Chromosome"/>
</dbReference>
<dbReference type="Pfam" id="PF08281">
    <property type="entry name" value="Sigma70_r4_2"/>
    <property type="match status" value="1"/>
</dbReference>
<keyword evidence="2" id="KW-0805">Transcription regulation</keyword>
<name>A0AA95SGB8_9BACI</name>
<evidence type="ECO:0000256" key="1">
    <source>
        <dbReference type="ARBA" id="ARBA00010641"/>
    </source>
</evidence>
<dbReference type="Gene3D" id="1.10.10.10">
    <property type="entry name" value="Winged helix-like DNA-binding domain superfamily/Winged helix DNA-binding domain"/>
    <property type="match status" value="1"/>
</dbReference>
<accession>A0AA95SGB8</accession>
<evidence type="ECO:0000256" key="3">
    <source>
        <dbReference type="ARBA" id="ARBA00023082"/>
    </source>
</evidence>
<keyword evidence="4" id="KW-0804">Transcription</keyword>
<dbReference type="InterPro" id="IPR013249">
    <property type="entry name" value="RNA_pol_sigma70_r4_t2"/>
</dbReference>
<dbReference type="PANTHER" id="PTHR43133:SF60">
    <property type="entry name" value="RNA POLYMERASE SIGMA FACTOR SIGV"/>
    <property type="match status" value="1"/>
</dbReference>
<dbReference type="EMBL" id="CP126114">
    <property type="protein sequence ID" value="WHY85931.1"/>
    <property type="molecule type" value="Genomic_DNA"/>
</dbReference>
<dbReference type="InterPro" id="IPR007627">
    <property type="entry name" value="RNA_pol_sigma70_r2"/>
</dbReference>